<feature type="transmembrane region" description="Helical" evidence="11">
    <location>
        <begin position="23"/>
        <end position="48"/>
    </location>
</feature>
<evidence type="ECO:0000256" key="7">
    <source>
        <dbReference type="ARBA" id="ARBA00023136"/>
    </source>
</evidence>
<keyword evidence="4" id="KW-0552">Olfaction</keyword>
<gene>
    <name evidence="13" type="ORF">MONAX_5E047113</name>
</gene>
<keyword evidence="9 10" id="KW-0807">Transducer</keyword>
<dbReference type="GO" id="GO:0016020">
    <property type="term" value="C:membrane"/>
    <property type="evidence" value="ECO:0007669"/>
    <property type="project" value="UniProtKB-SubCell"/>
</dbReference>
<keyword evidence="3 10" id="KW-0812">Transmembrane</keyword>
<evidence type="ECO:0000313" key="14">
    <source>
        <dbReference type="Proteomes" id="UP000335636"/>
    </source>
</evidence>
<protein>
    <recommendedName>
        <fullName evidence="12">G-protein coupled receptors family 1 profile domain-containing protein</fullName>
    </recommendedName>
</protein>
<keyword evidence="6 10" id="KW-0297">G-protein coupled receptor</keyword>
<feature type="transmembrane region" description="Helical" evidence="11">
    <location>
        <begin position="60"/>
        <end position="78"/>
    </location>
</feature>
<dbReference type="Gene3D" id="1.20.1070.10">
    <property type="entry name" value="Rhodopsin 7-helix transmembrane proteins"/>
    <property type="match status" value="1"/>
</dbReference>
<evidence type="ECO:0000259" key="12">
    <source>
        <dbReference type="PROSITE" id="PS50262"/>
    </source>
</evidence>
<organism evidence="13 14">
    <name type="scientific">Marmota monax</name>
    <name type="common">Woodchuck</name>
    <dbReference type="NCBI Taxonomy" id="9995"/>
    <lineage>
        <taxon>Eukaryota</taxon>
        <taxon>Metazoa</taxon>
        <taxon>Chordata</taxon>
        <taxon>Craniata</taxon>
        <taxon>Vertebrata</taxon>
        <taxon>Euteleostomi</taxon>
        <taxon>Mammalia</taxon>
        <taxon>Eutheria</taxon>
        <taxon>Euarchontoglires</taxon>
        <taxon>Glires</taxon>
        <taxon>Rodentia</taxon>
        <taxon>Sciuromorpha</taxon>
        <taxon>Sciuridae</taxon>
        <taxon>Xerinae</taxon>
        <taxon>Marmotini</taxon>
        <taxon>Marmota</taxon>
    </lineage>
</organism>
<comment type="similarity">
    <text evidence="10">Belongs to the G-protein coupled receptor 1 family.</text>
</comment>
<dbReference type="AlphaFoldDB" id="A0A5E4BCT7"/>
<proteinExistence type="inferred from homology"/>
<dbReference type="Proteomes" id="UP000335636">
    <property type="component" value="Unassembled WGS sequence"/>
</dbReference>
<evidence type="ECO:0000313" key="13">
    <source>
        <dbReference type="EMBL" id="VTJ67473.1"/>
    </source>
</evidence>
<keyword evidence="2" id="KW-0716">Sensory transduction</keyword>
<feature type="domain" description="G-protein coupled receptors family 1 profile" evidence="12">
    <location>
        <begin position="41"/>
        <end position="146"/>
    </location>
</feature>
<evidence type="ECO:0000256" key="1">
    <source>
        <dbReference type="ARBA" id="ARBA00004141"/>
    </source>
</evidence>
<dbReference type="PANTHER" id="PTHR48018">
    <property type="entry name" value="OLFACTORY RECEPTOR"/>
    <property type="match status" value="1"/>
</dbReference>
<evidence type="ECO:0000256" key="6">
    <source>
        <dbReference type="ARBA" id="ARBA00023040"/>
    </source>
</evidence>
<name>A0A5E4BCT7_MARMO</name>
<evidence type="ECO:0000256" key="3">
    <source>
        <dbReference type="ARBA" id="ARBA00022692"/>
    </source>
</evidence>
<evidence type="ECO:0000256" key="5">
    <source>
        <dbReference type="ARBA" id="ARBA00022989"/>
    </source>
</evidence>
<dbReference type="GO" id="GO:0004930">
    <property type="term" value="F:G protein-coupled receptor activity"/>
    <property type="evidence" value="ECO:0007669"/>
    <property type="project" value="UniProtKB-KW"/>
</dbReference>
<keyword evidence="14" id="KW-1185">Reference proteome</keyword>
<keyword evidence="8 10" id="KW-0675">Receptor</keyword>
<dbReference type="FunFam" id="1.20.1070.10:FF:000410">
    <property type="entry name" value="Olfactory receptor 1348"/>
    <property type="match status" value="1"/>
</dbReference>
<sequence>MGHNNGTEVTEFILLGFAGQHKFWHILFMVFLVTYAATLLGNVGMILLIKSHSSLHTPMYFLLQHLAFVDLCYASAITPKMLQNFLCNKQSISFTGCLVQLLVYGTFVTSDCYILAAMAVDRYVAICNPLHYPTVMSRRRCIQLLLGNSQPNAASSLCSHPITRDEVTPVTWALTLGSTITCTHHSDAQWMLKVKFGFSLHRRCLRILFLQLAQLIAHRGLSEGFPTREVSER</sequence>
<evidence type="ECO:0000256" key="4">
    <source>
        <dbReference type="ARBA" id="ARBA00022725"/>
    </source>
</evidence>
<keyword evidence="7 11" id="KW-0472">Membrane</keyword>
<dbReference type="InterPro" id="IPR017452">
    <property type="entry name" value="GPCR_Rhodpsn_7TM"/>
</dbReference>
<evidence type="ECO:0000256" key="11">
    <source>
        <dbReference type="SAM" id="Phobius"/>
    </source>
</evidence>
<dbReference type="GO" id="GO:0004984">
    <property type="term" value="F:olfactory receptor activity"/>
    <property type="evidence" value="ECO:0007669"/>
    <property type="project" value="InterPro"/>
</dbReference>
<dbReference type="InterPro" id="IPR000276">
    <property type="entry name" value="GPCR_Rhodpsn"/>
</dbReference>
<dbReference type="Pfam" id="PF13853">
    <property type="entry name" value="7tm_4"/>
    <property type="match status" value="1"/>
</dbReference>
<comment type="caution">
    <text evidence="13">The sequence shown here is derived from an EMBL/GenBank/DDBJ whole genome shotgun (WGS) entry which is preliminary data.</text>
</comment>
<evidence type="ECO:0000256" key="2">
    <source>
        <dbReference type="ARBA" id="ARBA00022606"/>
    </source>
</evidence>
<keyword evidence="5 11" id="KW-1133">Transmembrane helix</keyword>
<dbReference type="PRINTS" id="PR00237">
    <property type="entry name" value="GPCRRHODOPSN"/>
</dbReference>
<dbReference type="PROSITE" id="PS50262">
    <property type="entry name" value="G_PROTEIN_RECEP_F1_2"/>
    <property type="match status" value="1"/>
</dbReference>
<dbReference type="InterPro" id="IPR000725">
    <property type="entry name" value="Olfact_rcpt"/>
</dbReference>
<comment type="subcellular location">
    <subcellularLocation>
        <location evidence="1">Membrane</location>
        <topology evidence="1">Multi-pass membrane protein</topology>
    </subcellularLocation>
</comment>
<dbReference type="PROSITE" id="PS00237">
    <property type="entry name" value="G_PROTEIN_RECEP_F1_1"/>
    <property type="match status" value="1"/>
</dbReference>
<evidence type="ECO:0000256" key="8">
    <source>
        <dbReference type="ARBA" id="ARBA00023170"/>
    </source>
</evidence>
<feature type="transmembrane region" description="Helical" evidence="11">
    <location>
        <begin position="98"/>
        <end position="120"/>
    </location>
</feature>
<evidence type="ECO:0000256" key="9">
    <source>
        <dbReference type="ARBA" id="ARBA00023224"/>
    </source>
</evidence>
<evidence type="ECO:0000256" key="10">
    <source>
        <dbReference type="RuleBase" id="RU000688"/>
    </source>
</evidence>
<reference evidence="13" key="1">
    <citation type="submission" date="2019-04" db="EMBL/GenBank/DDBJ databases">
        <authorList>
            <person name="Alioto T."/>
            <person name="Alioto T."/>
        </authorList>
    </citation>
    <scope>NUCLEOTIDE SEQUENCE [LARGE SCALE GENOMIC DNA]</scope>
</reference>
<dbReference type="EMBL" id="CABDUW010000382">
    <property type="protein sequence ID" value="VTJ67473.1"/>
    <property type="molecule type" value="Genomic_DNA"/>
</dbReference>
<accession>A0A5E4BCT7</accession>
<dbReference type="SUPFAM" id="SSF81321">
    <property type="entry name" value="Family A G protein-coupled receptor-like"/>
    <property type="match status" value="1"/>
</dbReference>